<dbReference type="Proteomes" id="UP000008291">
    <property type="component" value="Chromosome"/>
</dbReference>
<evidence type="ECO:0000313" key="3">
    <source>
        <dbReference type="Proteomes" id="UP000008291"/>
    </source>
</evidence>
<keyword evidence="3" id="KW-1185">Reference proteome</keyword>
<dbReference type="InterPro" id="IPR036278">
    <property type="entry name" value="Sialidase_sf"/>
</dbReference>
<name>Q3SJ62_THIDA</name>
<reference evidence="2 3" key="1">
    <citation type="journal article" date="2006" name="J. Bacteriol.">
        <title>The genome sequence of the obligately chemolithoautotrophic, facultatively anaerobic bacterium Thiobacillus denitrificans.</title>
        <authorList>
            <person name="Beller H.R."/>
            <person name="Chain P.S."/>
            <person name="Letain T.E."/>
            <person name="Chakicherla A."/>
            <person name="Larimer F.W."/>
            <person name="Richardson P.M."/>
            <person name="Coleman M.A."/>
            <person name="Wood A.P."/>
            <person name="Kelly D.P."/>
        </authorList>
    </citation>
    <scope>NUCLEOTIDE SEQUENCE [LARGE SCALE GENOMIC DNA]</scope>
    <source>
        <strain evidence="2 3">ATCC 25259</strain>
    </source>
</reference>
<dbReference type="InterPro" id="IPR015943">
    <property type="entry name" value="WD40/YVTN_repeat-like_dom_sf"/>
</dbReference>
<proteinExistence type="predicted"/>
<feature type="region of interest" description="Disordered" evidence="1">
    <location>
        <begin position="825"/>
        <end position="846"/>
    </location>
</feature>
<dbReference type="SUPFAM" id="SSF69318">
    <property type="entry name" value="Integrin alpha N-terminal domain"/>
    <property type="match status" value="2"/>
</dbReference>
<gene>
    <name evidence="2" type="ordered locus">Tbd_1355</name>
</gene>
<protein>
    <submittedName>
        <fullName evidence="2">Uncharacterized protein</fullName>
    </submittedName>
</protein>
<accession>Q3SJ62</accession>
<dbReference type="Gene3D" id="2.130.10.130">
    <property type="entry name" value="Integrin alpha, N-terminal"/>
    <property type="match status" value="1"/>
</dbReference>
<dbReference type="SUPFAM" id="SSF110296">
    <property type="entry name" value="Oligoxyloglucan reducing end-specific cellobiohydrolase"/>
    <property type="match status" value="2"/>
</dbReference>
<dbReference type="InterPro" id="IPR028994">
    <property type="entry name" value="Integrin_alpha_N"/>
</dbReference>
<evidence type="ECO:0000256" key="1">
    <source>
        <dbReference type="SAM" id="MobiDB-lite"/>
    </source>
</evidence>
<evidence type="ECO:0000313" key="2">
    <source>
        <dbReference type="EMBL" id="AAZ97308.1"/>
    </source>
</evidence>
<dbReference type="SUPFAM" id="SSF50939">
    <property type="entry name" value="Sialidases"/>
    <property type="match status" value="1"/>
</dbReference>
<dbReference type="RefSeq" id="WP_011311867.1">
    <property type="nucleotide sequence ID" value="NC_007404.1"/>
</dbReference>
<sequence length="1638" mass="174658">MATITDVSPNRSNMSFGHDWQDVSGRMLSLASSDDGKTVFAGSYSSGLWVSEDGGESWVQLAWEQPAPDQFGVPGALGGCCIPSVAIGPDIARWLDGRDQRVLADLAGDGTADIVGFGSTGVWTALGNGDGSFQPPRVVLAAFGTRAGGWQFDKHPRFLADLSGDGRADIAGFGDAGVWTALGNGDGTFQPPQFVLADLGYESGWRVEKHPRFLVDLTGDGRADLVGFGDAGVWTALGNGDGTFQPPQFVLADLGYEAGWRVEKHPRFLADVNGDGRADLVGFGDAGVWTALGNGDGTFQPPQFVLADLGYEAGWRVEKHPRFLADLNGDGRPDIVGFGDAGVWTALGNGDGSFQQPQFVLADLGYESGWRVDKHPRFLADLTGDGRADLVAFGDAGVWTALGNGDGSFQPPQFVLADLGYESGWRVEQHPRFLVDLTGDGRADLVGFGDAGVYVAQSSGDGSFQQALRFVLPNFGSGLTVLALVRSDREIEDAGIWRSTDGGQTWSLVHAFPRSQGRPPAAGQLVWAQGTAHLVFAAGENSLAFSRDGGATWQTATTQTSPIIGTRSPVPANHVAVAATPEGSLSPPVVYALASNMIQVSFDGGDSWTSDGGALPTPIGGPVGLANANNECVMVVSPRSPFEVFVTRDANAHPGLPQLWRGDFSQFAQTMASTWQNVPIPAVGGQDSGNVWLAITRPGQGEALFYGTQRYFGDNLGEASVAPLDPQSASDWRELDTTGQVHVDLHGLFLSPDFHAGFDGGGYAPTRGIVWLLSDGGIDRSTDGGITFHPAGSISSLSTVNFAGTALPGKGPLLSLNTGDNDGFASRDGGKTWRPQRYGGGDNDTSWADPLRPHAMLIFTPRWGQTLALYETEPGSLPDISSTAHEHIIPGPPLRPGSRTWNATSGFALRGYRPLVHNLASDDPSRPTDCVFIRFYGNFSRDDPFARYPDHLTVLMRARDLHKITERTDWDTPGGWRVDRHPRLLTDLTASGRADVVGFGDAGVWTALSKGGGLFADPRFVLADLGYDAGWRVEKHPRFLVDLTGDGRADIVGFGDAGVWTALGNGDGTFQPPQFVLADLGYEAGWRVEKHPRFLVDLTGDGRADIVGFGDAGVWTALGNGDGTFQPPQFVLGDLGYDSGWRVERHPRFLVDLNGDGRADIVGFGGAGVWTALGNGDGTFQPPQFVLADLGYESGWRVEKHPRFVVDLTGNGPTDLVGFGDAGVWTALGNGDGSFQPPQFVLADLGYDAGWRVDRHPRFLADLDGDGRADLVGFGDAGVWTALGNGDGSFQAPQLALEDFGYHQGWREEKHPRILADVTGEGRVDVVGFGDAGTLVAPARADGTFRERPLFVIPNFGSSENGNAEQAGPFLPDPSIGVVQASGGHERTVFYIGGDMSKRLWKWTEGMTEWQPIIPGGGAAQAKRFFVSPYDPNLVYVIDRDRIKRSDDGGAVWQVDDSLERMVTCDGRIPADRDEVGDTTQVVLADMQFDPFNPGRRFAVGVAGAFMTDDGATWQRLLDTGAMRGLPTNCFFDWASDPSDPSVYVGFAGRGIVKISQLGLAGGVILRTATSEADSEPAPFERRVFRVRTPDGRVGTAETAPDGRLNVTLEDGRSVVHEAADVSLLDDDAPDADAPQRT</sequence>
<dbReference type="STRING" id="292415.Tbd_1355"/>
<organism evidence="2 3">
    <name type="scientific">Thiobacillus denitrificans (strain ATCC 25259 / T1)</name>
    <dbReference type="NCBI Taxonomy" id="292415"/>
    <lineage>
        <taxon>Bacteria</taxon>
        <taxon>Pseudomonadati</taxon>
        <taxon>Pseudomonadota</taxon>
        <taxon>Betaproteobacteria</taxon>
        <taxon>Nitrosomonadales</taxon>
        <taxon>Thiobacillaceae</taxon>
        <taxon>Thiobacillus</taxon>
    </lineage>
</organism>
<dbReference type="KEGG" id="tbd:Tbd_1355"/>
<dbReference type="eggNOG" id="COG2931">
    <property type="taxonomic scope" value="Bacteria"/>
</dbReference>
<dbReference type="EMBL" id="CP000116">
    <property type="protein sequence ID" value="AAZ97308.1"/>
    <property type="molecule type" value="Genomic_DNA"/>
</dbReference>
<dbReference type="Gene3D" id="2.40.128.340">
    <property type="match status" value="3"/>
</dbReference>
<dbReference type="PANTHER" id="PTHR44103:SF1">
    <property type="entry name" value="PROPROTEIN CONVERTASE P"/>
    <property type="match status" value="1"/>
</dbReference>
<dbReference type="PANTHER" id="PTHR44103">
    <property type="entry name" value="PROPROTEIN CONVERTASE P"/>
    <property type="match status" value="1"/>
</dbReference>
<dbReference type="HOGENOM" id="CLU_242927_0_0_4"/>
<dbReference type="OrthoDB" id="9767885at2"/>
<dbReference type="Gene3D" id="2.130.10.10">
    <property type="entry name" value="YVTN repeat-like/Quinoprotein amine dehydrogenase"/>
    <property type="match status" value="3"/>
</dbReference>